<feature type="non-terminal residue" evidence="2">
    <location>
        <position position="156"/>
    </location>
</feature>
<evidence type="ECO:0000313" key="3">
    <source>
        <dbReference type="Proteomes" id="UP000837857"/>
    </source>
</evidence>
<proteinExistence type="predicted"/>
<organism evidence="2 3">
    <name type="scientific">Iphiclides podalirius</name>
    <name type="common">scarce swallowtail</name>
    <dbReference type="NCBI Taxonomy" id="110791"/>
    <lineage>
        <taxon>Eukaryota</taxon>
        <taxon>Metazoa</taxon>
        <taxon>Ecdysozoa</taxon>
        <taxon>Arthropoda</taxon>
        <taxon>Hexapoda</taxon>
        <taxon>Insecta</taxon>
        <taxon>Pterygota</taxon>
        <taxon>Neoptera</taxon>
        <taxon>Endopterygota</taxon>
        <taxon>Lepidoptera</taxon>
        <taxon>Glossata</taxon>
        <taxon>Ditrysia</taxon>
        <taxon>Papilionoidea</taxon>
        <taxon>Papilionidae</taxon>
        <taxon>Papilioninae</taxon>
        <taxon>Iphiclides</taxon>
    </lineage>
</organism>
<reference evidence="2" key="1">
    <citation type="submission" date="2022-03" db="EMBL/GenBank/DDBJ databases">
        <authorList>
            <person name="Martin H S."/>
        </authorList>
    </citation>
    <scope>NUCLEOTIDE SEQUENCE</scope>
</reference>
<dbReference type="Proteomes" id="UP000837857">
    <property type="component" value="Chromosome 11"/>
</dbReference>
<feature type="region of interest" description="Disordered" evidence="1">
    <location>
        <begin position="1"/>
        <end position="21"/>
    </location>
</feature>
<protein>
    <submittedName>
        <fullName evidence="2">Uncharacterized protein</fullName>
    </submittedName>
</protein>
<dbReference type="EMBL" id="OW152823">
    <property type="protein sequence ID" value="CAH2039943.1"/>
    <property type="molecule type" value="Genomic_DNA"/>
</dbReference>
<sequence length="156" mass="17292">MSSRTRFGSRPQRPCAEQSEARRGLPLARLIHLRRRHANHHAEIALARGDIWRRGGWCEVRGGGGGGGNRSGRSGRALEAELALASTRYKPIWGGIRPRGSRQKPFYWCAIEGQQPPPPLPARGFPRPDGPSKYFERAFIRATQKSVKVETLSATG</sequence>
<evidence type="ECO:0000256" key="1">
    <source>
        <dbReference type="SAM" id="MobiDB-lite"/>
    </source>
</evidence>
<gene>
    <name evidence="2" type="ORF">IPOD504_LOCUS2134</name>
</gene>
<name>A0ABN8HUU3_9NEOP</name>
<keyword evidence="3" id="KW-1185">Reference proteome</keyword>
<accession>A0ABN8HUU3</accession>
<evidence type="ECO:0000313" key="2">
    <source>
        <dbReference type="EMBL" id="CAH2039943.1"/>
    </source>
</evidence>